<sequence>MGTLERLRPNPCKLFTLLFTEFCKSAEFVLDKFIN</sequence>
<dbReference type="AlphaFoldDB" id="A0A3P8CWY9"/>
<dbReference type="EMBL" id="UZAI01005015">
    <property type="protein sequence ID" value="VDO88725.1"/>
    <property type="molecule type" value="Genomic_DNA"/>
</dbReference>
<protein>
    <submittedName>
        <fullName evidence="1">Uncharacterized protein</fullName>
    </submittedName>
</protein>
<organism evidence="1 2">
    <name type="scientific">Schistosoma margrebowiei</name>
    <dbReference type="NCBI Taxonomy" id="48269"/>
    <lineage>
        <taxon>Eukaryota</taxon>
        <taxon>Metazoa</taxon>
        <taxon>Spiralia</taxon>
        <taxon>Lophotrochozoa</taxon>
        <taxon>Platyhelminthes</taxon>
        <taxon>Trematoda</taxon>
        <taxon>Digenea</taxon>
        <taxon>Strigeidida</taxon>
        <taxon>Schistosomatoidea</taxon>
        <taxon>Schistosomatidae</taxon>
        <taxon>Schistosoma</taxon>
    </lineage>
</organism>
<evidence type="ECO:0000313" key="2">
    <source>
        <dbReference type="Proteomes" id="UP000277204"/>
    </source>
</evidence>
<keyword evidence="2" id="KW-1185">Reference proteome</keyword>
<dbReference type="Proteomes" id="UP000277204">
    <property type="component" value="Unassembled WGS sequence"/>
</dbReference>
<evidence type="ECO:0000313" key="1">
    <source>
        <dbReference type="EMBL" id="VDO88725.1"/>
    </source>
</evidence>
<reference evidence="1 2" key="1">
    <citation type="submission" date="2018-11" db="EMBL/GenBank/DDBJ databases">
        <authorList>
            <consortium name="Pathogen Informatics"/>
        </authorList>
    </citation>
    <scope>NUCLEOTIDE SEQUENCE [LARGE SCALE GENOMIC DNA]</scope>
    <source>
        <strain evidence="1 2">Zambia</strain>
    </source>
</reference>
<gene>
    <name evidence="1" type="ORF">SMRZ_LOCUS10038</name>
</gene>
<accession>A0A3P8CWY9</accession>
<name>A0A3P8CWY9_9TREM</name>
<proteinExistence type="predicted"/>